<evidence type="ECO:0000313" key="3">
    <source>
        <dbReference type="EMBL" id="GAA3603280.1"/>
    </source>
</evidence>
<comment type="similarity">
    <text evidence="1">Belongs to the YciI family.</text>
</comment>
<dbReference type="InterPro" id="IPR005545">
    <property type="entry name" value="YCII"/>
</dbReference>
<reference evidence="4" key="1">
    <citation type="journal article" date="2019" name="Int. J. Syst. Evol. Microbiol.">
        <title>The Global Catalogue of Microorganisms (GCM) 10K type strain sequencing project: providing services to taxonomists for standard genome sequencing and annotation.</title>
        <authorList>
            <consortium name="The Broad Institute Genomics Platform"/>
            <consortium name="The Broad Institute Genome Sequencing Center for Infectious Disease"/>
            <person name="Wu L."/>
            <person name="Ma J."/>
        </authorList>
    </citation>
    <scope>NUCLEOTIDE SEQUENCE [LARGE SCALE GENOMIC DNA]</scope>
    <source>
        <strain evidence="4">JCM 16929</strain>
    </source>
</reference>
<protein>
    <recommendedName>
        <fullName evidence="2">YCII-related domain-containing protein</fullName>
    </recommendedName>
</protein>
<evidence type="ECO:0000313" key="4">
    <source>
        <dbReference type="Proteomes" id="UP001501490"/>
    </source>
</evidence>
<dbReference type="RefSeq" id="WP_344801135.1">
    <property type="nucleotide sequence ID" value="NZ_BAABAB010000002.1"/>
</dbReference>
<accession>A0ABP6ZD01</accession>
<dbReference type="Gene3D" id="3.30.70.1060">
    <property type="entry name" value="Dimeric alpha+beta barrel"/>
    <property type="match status" value="1"/>
</dbReference>
<sequence>MAKFVYVYTGGAMAETPEAQQESMNAWTAWFAGLDGAVVDIGNPFGEASTVTSAGSTPGAASGLGGYSIIEADSLDAAAAKAAGCPVIGSGGSVEIYDALPM</sequence>
<dbReference type="EMBL" id="BAABAB010000002">
    <property type="protein sequence ID" value="GAA3603280.1"/>
    <property type="molecule type" value="Genomic_DNA"/>
</dbReference>
<gene>
    <name evidence="3" type="ORF">GCM10022236_01300</name>
</gene>
<evidence type="ECO:0000256" key="1">
    <source>
        <dbReference type="ARBA" id="ARBA00007689"/>
    </source>
</evidence>
<dbReference type="Proteomes" id="UP001501490">
    <property type="component" value="Unassembled WGS sequence"/>
</dbReference>
<keyword evidence="4" id="KW-1185">Reference proteome</keyword>
<evidence type="ECO:0000259" key="2">
    <source>
        <dbReference type="Pfam" id="PF03795"/>
    </source>
</evidence>
<proteinExistence type="inferred from homology"/>
<dbReference type="Pfam" id="PF03795">
    <property type="entry name" value="YCII"/>
    <property type="match status" value="1"/>
</dbReference>
<feature type="domain" description="YCII-related" evidence="2">
    <location>
        <begin position="48"/>
        <end position="99"/>
    </location>
</feature>
<name>A0ABP6ZD01_9ACTN</name>
<organism evidence="3 4">
    <name type="scientific">Microlunatus ginsengisoli</name>
    <dbReference type="NCBI Taxonomy" id="363863"/>
    <lineage>
        <taxon>Bacteria</taxon>
        <taxon>Bacillati</taxon>
        <taxon>Actinomycetota</taxon>
        <taxon>Actinomycetes</taxon>
        <taxon>Propionibacteriales</taxon>
        <taxon>Propionibacteriaceae</taxon>
        <taxon>Microlunatus</taxon>
    </lineage>
</organism>
<dbReference type="SUPFAM" id="SSF54909">
    <property type="entry name" value="Dimeric alpha+beta barrel"/>
    <property type="match status" value="1"/>
</dbReference>
<comment type="caution">
    <text evidence="3">The sequence shown here is derived from an EMBL/GenBank/DDBJ whole genome shotgun (WGS) entry which is preliminary data.</text>
</comment>
<dbReference type="InterPro" id="IPR011008">
    <property type="entry name" value="Dimeric_a/b-barrel"/>
</dbReference>